<accession>A0AAT9GRJ1</accession>
<dbReference type="KEGG" id="sjv:SJAV_13920"/>
<dbReference type="GO" id="GO:0140097">
    <property type="term" value="F:catalytic activity, acting on DNA"/>
    <property type="evidence" value="ECO:0007669"/>
    <property type="project" value="UniProtKB-ARBA"/>
</dbReference>
<evidence type="ECO:0000256" key="4">
    <source>
        <dbReference type="ARBA" id="ARBA00022806"/>
    </source>
</evidence>
<evidence type="ECO:0000313" key="12">
    <source>
        <dbReference type="EMBL" id="BFH73448.1"/>
    </source>
</evidence>
<evidence type="ECO:0000256" key="8">
    <source>
        <dbReference type="ARBA" id="ARBA00023235"/>
    </source>
</evidence>
<evidence type="ECO:0000259" key="11">
    <source>
        <dbReference type="PROSITE" id="PS51194"/>
    </source>
</evidence>
<proteinExistence type="inferred from homology"/>
<dbReference type="GO" id="GO:0003677">
    <property type="term" value="F:DNA binding"/>
    <property type="evidence" value="ECO:0007669"/>
    <property type="project" value="UniProtKB-KW"/>
</dbReference>
<evidence type="ECO:0000256" key="7">
    <source>
        <dbReference type="ARBA" id="ARBA00023204"/>
    </source>
</evidence>
<evidence type="ECO:0000256" key="6">
    <source>
        <dbReference type="ARBA" id="ARBA00023125"/>
    </source>
</evidence>
<dbReference type="InterPro" id="IPR011545">
    <property type="entry name" value="DEAD/DEAH_box_helicase_dom"/>
</dbReference>
<evidence type="ECO:0000256" key="3">
    <source>
        <dbReference type="ARBA" id="ARBA00022801"/>
    </source>
</evidence>
<comment type="similarity">
    <text evidence="9">Belongs to the Lhr helicase family. Lhr-Core subfamily.</text>
</comment>
<feature type="domain" description="Helicase ATP-binding" evidence="10">
    <location>
        <begin position="28"/>
        <end position="205"/>
    </location>
</feature>
<dbReference type="InterPro" id="IPR014001">
    <property type="entry name" value="Helicase_ATP-bd"/>
</dbReference>
<dbReference type="GO" id="GO:0016887">
    <property type="term" value="F:ATP hydrolysis activity"/>
    <property type="evidence" value="ECO:0007669"/>
    <property type="project" value="TreeGrafter"/>
</dbReference>
<evidence type="ECO:0000256" key="9">
    <source>
        <dbReference type="ARBA" id="ARBA00093467"/>
    </source>
</evidence>
<dbReference type="Pfam" id="PF19306">
    <property type="entry name" value="WHD_Lhr"/>
    <property type="match status" value="1"/>
</dbReference>
<protein>
    <submittedName>
        <fullName evidence="12">DEAD/DEAH box helicase</fullName>
    </submittedName>
</protein>
<gene>
    <name evidence="12" type="ORF">SJAV_13920</name>
</gene>
<dbReference type="GO" id="GO:0004386">
    <property type="term" value="F:helicase activity"/>
    <property type="evidence" value="ECO:0007669"/>
    <property type="project" value="UniProtKB-KW"/>
</dbReference>
<dbReference type="InterPro" id="IPR013701">
    <property type="entry name" value="Lhr-like_DEAD/DEAH_assoc"/>
</dbReference>
<evidence type="ECO:0000259" key="10">
    <source>
        <dbReference type="PROSITE" id="PS51192"/>
    </source>
</evidence>
<dbReference type="SMART" id="SM00490">
    <property type="entry name" value="HELICc"/>
    <property type="match status" value="1"/>
</dbReference>
<dbReference type="Pfam" id="PF00271">
    <property type="entry name" value="Helicase_C"/>
    <property type="match status" value="1"/>
</dbReference>
<dbReference type="PANTHER" id="PTHR47962:SF5">
    <property type="entry name" value="ATP-DEPENDENT HELICASE LHR-RELATED"/>
    <property type="match status" value="1"/>
</dbReference>
<name>A0AAT9GRJ1_9CREN</name>
<dbReference type="GO" id="GO:0006281">
    <property type="term" value="P:DNA repair"/>
    <property type="evidence" value="ECO:0007669"/>
    <property type="project" value="UniProtKB-KW"/>
</dbReference>
<keyword evidence="1" id="KW-0547">Nucleotide-binding</keyword>
<keyword evidence="5" id="KW-0067">ATP-binding</keyword>
<dbReference type="PROSITE" id="PS51192">
    <property type="entry name" value="HELICASE_ATP_BIND_1"/>
    <property type="match status" value="1"/>
</dbReference>
<feature type="domain" description="Helicase C-terminal" evidence="11">
    <location>
        <begin position="244"/>
        <end position="390"/>
    </location>
</feature>
<dbReference type="SUPFAM" id="SSF52540">
    <property type="entry name" value="P-loop containing nucleoside triphosphate hydrolases"/>
    <property type="match status" value="1"/>
</dbReference>
<dbReference type="EMBL" id="AP031322">
    <property type="protein sequence ID" value="BFH73448.1"/>
    <property type="molecule type" value="Genomic_DNA"/>
</dbReference>
<dbReference type="PIRSF" id="PIRSF037307">
    <property type="entry name" value="Lhr-like_helic_prd"/>
    <property type="match status" value="1"/>
</dbReference>
<dbReference type="InterPro" id="IPR027417">
    <property type="entry name" value="P-loop_NTPase"/>
</dbReference>
<dbReference type="RefSeq" id="WP_369609036.1">
    <property type="nucleotide sequence ID" value="NZ_AP031322.1"/>
</dbReference>
<keyword evidence="2" id="KW-0227">DNA damage</keyword>
<dbReference type="GO" id="GO:0005524">
    <property type="term" value="F:ATP binding"/>
    <property type="evidence" value="ECO:0007669"/>
    <property type="project" value="UniProtKB-KW"/>
</dbReference>
<organism evidence="12">
    <name type="scientific">Sulfurisphaera javensis</name>
    <dbReference type="NCBI Taxonomy" id="2049879"/>
    <lineage>
        <taxon>Archaea</taxon>
        <taxon>Thermoproteota</taxon>
        <taxon>Thermoprotei</taxon>
        <taxon>Sulfolobales</taxon>
        <taxon>Sulfolobaceae</taxon>
        <taxon>Sulfurisphaera</taxon>
    </lineage>
</organism>
<keyword evidence="8" id="KW-0413">Isomerase</keyword>
<dbReference type="AlphaFoldDB" id="A0AAT9GRJ1"/>
<dbReference type="GeneID" id="92354343"/>
<evidence type="ECO:0000256" key="2">
    <source>
        <dbReference type="ARBA" id="ARBA00022763"/>
    </source>
</evidence>
<reference evidence="12" key="1">
    <citation type="submission" date="2024-03" db="EMBL/GenBank/DDBJ databases">
        <title>Complete genome sequence of Sulfurisphaera javensis strain KD-1.</title>
        <authorList>
            <person name="Sakai H."/>
            <person name="Nur N."/>
            <person name="Suwanto A."/>
            <person name="Kurosawa N."/>
        </authorList>
    </citation>
    <scope>NUCLEOTIDE SEQUENCE</scope>
    <source>
        <strain evidence="12">KD-1</strain>
    </source>
</reference>
<dbReference type="InterPro" id="IPR045628">
    <property type="entry name" value="Lhr_WH_dom"/>
</dbReference>
<evidence type="ECO:0000256" key="5">
    <source>
        <dbReference type="ARBA" id="ARBA00022840"/>
    </source>
</evidence>
<dbReference type="InterPro" id="IPR001650">
    <property type="entry name" value="Helicase_C-like"/>
</dbReference>
<keyword evidence="6" id="KW-0238">DNA-binding</keyword>
<keyword evidence="3" id="KW-0378">Hydrolase</keyword>
<dbReference type="InterPro" id="IPR052511">
    <property type="entry name" value="ATP-dep_Helicase"/>
</dbReference>
<keyword evidence="4 12" id="KW-0347">Helicase</keyword>
<dbReference type="PROSITE" id="PS51194">
    <property type="entry name" value="HELICASE_CTER"/>
    <property type="match status" value="1"/>
</dbReference>
<dbReference type="PANTHER" id="PTHR47962">
    <property type="entry name" value="ATP-DEPENDENT HELICASE LHR-RELATED-RELATED"/>
    <property type="match status" value="1"/>
</dbReference>
<dbReference type="SMART" id="SM00487">
    <property type="entry name" value="DEXDc"/>
    <property type="match status" value="1"/>
</dbReference>
<dbReference type="Pfam" id="PF00270">
    <property type="entry name" value="DEAD"/>
    <property type="match status" value="1"/>
</dbReference>
<evidence type="ECO:0000256" key="1">
    <source>
        <dbReference type="ARBA" id="ARBA00022741"/>
    </source>
</evidence>
<dbReference type="InterPro" id="IPR017170">
    <property type="entry name" value="Lhr-like"/>
</dbReference>
<sequence length="911" mass="104269">MISVSNDFVSKLKELGYVSLTPIQKLAIPIILKGKNTLVIAPTGYGKTETAIFPVFYEIYLENSLPISALYLTPLRALNRDIEIRLKKLGEALGIKVAVRHGDSTESERRRIINDPPKLLLTTPETLLYLLVNNKYRELFSNLKWIIIDELQEMLDEKRGYELLLALERVKRISKNKIQFIGLSATIGDIDIAKKFLGDEVEVAKIDARKNMEISLIIPELKDEYTDLSLKFGLNPEVIARFKEIEEIIKKEKPVLIFTNVRETTEFIANELSKITQLKVLTHHGSLSREVRIEAEKEFREGKIDALVATSSLELGIDIGKINAVIQYMSPRQVLRLVQRIGRSGHSINKLSRGYVIPSNDIYDILECKAIIDKLKEGYLEKPLVERKPYDVIAHEIAGLVLEGYTDINEIYSIIKSVFLFNDLSIEEFDNILSMLESAKIIKRNKDKVSPSFRLWRYYYETNMIPDSLKDYLVIDYVTNSKIGTLDEEFISALDENTVFVLGGKLWKVVTIEDGKVYVEQAQLKSGILPSWFGESIPVEKEVALKVYEYIEKVKRGEDIDLPAHIVQKLREIIETQEKRGYPLPSSKEILIEINHDLIVIHSAFGTRGNNTLGALISVLLSQVKGIKANYRSDSYHIAIATIIPVYKSDMEKVINLLVSMKEEELIELLKVAIKESPQFKWKLLVEAERFGVIDKEKDIDVTSTLLRPFIDTVVGEEAIKELLTKNYDLDLIRNDLQRVTWKIIEVPSFSPLAKEFLDKLLVFHSSEDKPVMIEVYKRKLMSKEVKIICMVCGWSSNYRANEVPSKCPKCSSVFLTVTSPEDNDSIQIIKKALKGEKIPRKDMKKLEELKRISSYYSQYNKYVAIGLSAPGVGVSNIAKALEKLREGEDKYYEALLDLERKFIRTRKYWH</sequence>
<keyword evidence="7" id="KW-0234">DNA repair</keyword>
<dbReference type="Pfam" id="PF08494">
    <property type="entry name" value="DEAD_assoc"/>
    <property type="match status" value="1"/>
</dbReference>
<dbReference type="Gene3D" id="3.40.50.300">
    <property type="entry name" value="P-loop containing nucleotide triphosphate hydrolases"/>
    <property type="match status" value="2"/>
</dbReference>